<organism evidence="1 2">
    <name type="scientific">Comamonas antarctica</name>
    <dbReference type="NCBI Taxonomy" id="2743470"/>
    <lineage>
        <taxon>Bacteria</taxon>
        <taxon>Pseudomonadati</taxon>
        <taxon>Pseudomonadota</taxon>
        <taxon>Betaproteobacteria</taxon>
        <taxon>Burkholderiales</taxon>
        <taxon>Comamonadaceae</taxon>
        <taxon>Comamonas</taxon>
    </lineage>
</organism>
<dbReference type="Proteomes" id="UP000509579">
    <property type="component" value="Chromosome"/>
</dbReference>
<accession>A0A6N1X4L3</accession>
<dbReference type="RefSeq" id="WP_175505199.1">
    <property type="nucleotide sequence ID" value="NZ_CP054840.1"/>
</dbReference>
<dbReference type="AlphaFoldDB" id="A0A6N1X4L3"/>
<dbReference type="KEGG" id="aant:HUK68_16615"/>
<keyword evidence="2" id="KW-1185">Reference proteome</keyword>
<reference evidence="1 2" key="1">
    <citation type="submission" date="2020-06" db="EMBL/GenBank/DDBJ databases">
        <title>Acidovorax antarctica sp. nov., isolated from Corinth ice sheet soil, Antarctic Fields Peninsula.</title>
        <authorList>
            <person name="Xu Q."/>
            <person name="Peng F."/>
        </authorList>
    </citation>
    <scope>NUCLEOTIDE SEQUENCE [LARGE SCALE GENOMIC DNA]</scope>
    <source>
        <strain evidence="1 2">16-35-5</strain>
    </source>
</reference>
<name>A0A6N1X4L3_9BURK</name>
<proteinExistence type="predicted"/>
<dbReference type="EMBL" id="CP054840">
    <property type="protein sequence ID" value="QKV54399.1"/>
    <property type="molecule type" value="Genomic_DNA"/>
</dbReference>
<gene>
    <name evidence="1" type="ORF">HUK68_16615</name>
</gene>
<evidence type="ECO:0000313" key="2">
    <source>
        <dbReference type="Proteomes" id="UP000509579"/>
    </source>
</evidence>
<sequence>MDTTSVFVASLGRAFSPGIQAAVVRELGLVPRPGESLESAAVLQAIAMAETSRKALEGVDFMTRLMFSAAIHGTGFTQVCVALGLPPEAVGAQQRTAIDARLQNRFDEAAQQGQTPVAPALARQWLQAELSALKLTLDPL</sequence>
<protein>
    <submittedName>
        <fullName evidence="1">Uncharacterized protein</fullName>
    </submittedName>
</protein>
<evidence type="ECO:0000313" key="1">
    <source>
        <dbReference type="EMBL" id="QKV54399.1"/>
    </source>
</evidence>